<sequence length="71" mass="7855">MTVHAVGLYGTFHIFYKLFSGAMNACLQGEDTLFVAVGGFVLTFVLLKEILSIFSNVLRAEPGQWDPRTES</sequence>
<comment type="caution">
    <text evidence="2">The sequence shown here is derived from an EMBL/GenBank/DDBJ whole genome shotgun (WGS) entry which is preliminary data.</text>
</comment>
<gene>
    <name evidence="2" type="ORF">DFR29_104136</name>
</gene>
<keyword evidence="3" id="KW-1185">Reference proteome</keyword>
<protein>
    <submittedName>
        <fullName evidence="2">Uncharacterized protein</fullName>
    </submittedName>
</protein>
<evidence type="ECO:0000313" key="2">
    <source>
        <dbReference type="EMBL" id="TDR45708.1"/>
    </source>
</evidence>
<keyword evidence="1" id="KW-0472">Membrane</keyword>
<dbReference type="AlphaFoldDB" id="A0A4R6Z282"/>
<evidence type="ECO:0000256" key="1">
    <source>
        <dbReference type="SAM" id="Phobius"/>
    </source>
</evidence>
<organism evidence="2 3">
    <name type="scientific">Tahibacter aquaticus</name>
    <dbReference type="NCBI Taxonomy" id="520092"/>
    <lineage>
        <taxon>Bacteria</taxon>
        <taxon>Pseudomonadati</taxon>
        <taxon>Pseudomonadota</taxon>
        <taxon>Gammaproteobacteria</taxon>
        <taxon>Lysobacterales</taxon>
        <taxon>Rhodanobacteraceae</taxon>
        <taxon>Tahibacter</taxon>
    </lineage>
</organism>
<keyword evidence="1" id="KW-1133">Transmembrane helix</keyword>
<name>A0A4R6Z282_9GAMM</name>
<accession>A0A4R6Z282</accession>
<keyword evidence="1" id="KW-0812">Transmembrane</keyword>
<proteinExistence type="predicted"/>
<evidence type="ECO:0000313" key="3">
    <source>
        <dbReference type="Proteomes" id="UP000295293"/>
    </source>
</evidence>
<dbReference type="EMBL" id="SNZH01000004">
    <property type="protein sequence ID" value="TDR45708.1"/>
    <property type="molecule type" value="Genomic_DNA"/>
</dbReference>
<feature type="transmembrane region" description="Helical" evidence="1">
    <location>
        <begin position="33"/>
        <end position="51"/>
    </location>
</feature>
<dbReference type="Proteomes" id="UP000295293">
    <property type="component" value="Unassembled WGS sequence"/>
</dbReference>
<reference evidence="2 3" key="1">
    <citation type="submission" date="2019-03" db="EMBL/GenBank/DDBJ databases">
        <title>Genomic Encyclopedia of Type Strains, Phase IV (KMG-IV): sequencing the most valuable type-strain genomes for metagenomic binning, comparative biology and taxonomic classification.</title>
        <authorList>
            <person name="Goeker M."/>
        </authorList>
    </citation>
    <scope>NUCLEOTIDE SEQUENCE [LARGE SCALE GENOMIC DNA]</scope>
    <source>
        <strain evidence="2 3">DSM 21667</strain>
    </source>
</reference>